<accession>A0ABP0Q3A0</accession>
<feature type="non-terminal residue" evidence="2">
    <location>
        <position position="1"/>
    </location>
</feature>
<evidence type="ECO:0000313" key="3">
    <source>
        <dbReference type="Proteomes" id="UP001642464"/>
    </source>
</evidence>
<dbReference type="Proteomes" id="UP001642464">
    <property type="component" value="Unassembled WGS sequence"/>
</dbReference>
<dbReference type="EMBL" id="CAXAMM010038851">
    <property type="protein sequence ID" value="CAK9081485.1"/>
    <property type="molecule type" value="Genomic_DNA"/>
</dbReference>
<protein>
    <submittedName>
        <fullName evidence="2">Uncharacterized protein</fullName>
    </submittedName>
</protein>
<name>A0ABP0Q3A0_9DINO</name>
<evidence type="ECO:0000313" key="2">
    <source>
        <dbReference type="EMBL" id="CAK9081485.1"/>
    </source>
</evidence>
<proteinExistence type="predicted"/>
<feature type="non-terminal residue" evidence="2">
    <location>
        <position position="64"/>
    </location>
</feature>
<gene>
    <name evidence="2" type="ORF">SCF082_LOCUS38772</name>
</gene>
<organism evidence="2 3">
    <name type="scientific">Durusdinium trenchii</name>
    <dbReference type="NCBI Taxonomy" id="1381693"/>
    <lineage>
        <taxon>Eukaryota</taxon>
        <taxon>Sar</taxon>
        <taxon>Alveolata</taxon>
        <taxon>Dinophyceae</taxon>
        <taxon>Suessiales</taxon>
        <taxon>Symbiodiniaceae</taxon>
        <taxon>Durusdinium</taxon>
    </lineage>
</organism>
<comment type="caution">
    <text evidence="2">The sequence shown here is derived from an EMBL/GenBank/DDBJ whole genome shotgun (WGS) entry which is preliminary data.</text>
</comment>
<evidence type="ECO:0000256" key="1">
    <source>
        <dbReference type="SAM" id="MobiDB-lite"/>
    </source>
</evidence>
<keyword evidence="3" id="KW-1185">Reference proteome</keyword>
<reference evidence="2 3" key="1">
    <citation type="submission" date="2024-02" db="EMBL/GenBank/DDBJ databases">
        <authorList>
            <person name="Chen Y."/>
            <person name="Shah S."/>
            <person name="Dougan E. K."/>
            <person name="Thang M."/>
            <person name="Chan C."/>
        </authorList>
    </citation>
    <scope>NUCLEOTIDE SEQUENCE [LARGE SCALE GENOMIC DNA]</scope>
</reference>
<feature type="region of interest" description="Disordered" evidence="1">
    <location>
        <begin position="1"/>
        <end position="64"/>
    </location>
</feature>
<sequence length="64" mass="6751">AERTTRGLGELAEAAERYAGPGTLSNQRSSALRGAPRDADEFHQFSDGLSRALHAARPGGRTAD</sequence>
<feature type="compositionally biased region" description="Basic and acidic residues" evidence="1">
    <location>
        <begin position="35"/>
        <end position="44"/>
    </location>
</feature>